<protein>
    <submittedName>
        <fullName evidence="2">Uncharacterized protein</fullName>
    </submittedName>
</protein>
<dbReference type="AlphaFoldDB" id="A0A0F7SNM1"/>
<evidence type="ECO:0000256" key="1">
    <source>
        <dbReference type="SAM" id="MobiDB-lite"/>
    </source>
</evidence>
<feature type="region of interest" description="Disordered" evidence="1">
    <location>
        <begin position="1"/>
        <end position="33"/>
    </location>
</feature>
<evidence type="ECO:0000313" key="2">
    <source>
        <dbReference type="EMBL" id="CED83632.1"/>
    </source>
</evidence>
<reference evidence="2" key="1">
    <citation type="submission" date="2014-08" db="EMBL/GenBank/DDBJ databases">
        <authorList>
            <person name="Sharma Rahul"/>
            <person name="Thines Marco"/>
        </authorList>
    </citation>
    <scope>NUCLEOTIDE SEQUENCE</scope>
</reference>
<accession>A0A0F7SNM1</accession>
<organism evidence="2">
    <name type="scientific">Phaffia rhodozyma</name>
    <name type="common">Yeast</name>
    <name type="synonym">Xanthophyllomyces dendrorhous</name>
    <dbReference type="NCBI Taxonomy" id="264483"/>
    <lineage>
        <taxon>Eukaryota</taxon>
        <taxon>Fungi</taxon>
        <taxon>Dikarya</taxon>
        <taxon>Basidiomycota</taxon>
        <taxon>Agaricomycotina</taxon>
        <taxon>Tremellomycetes</taxon>
        <taxon>Cystofilobasidiales</taxon>
        <taxon>Mrakiaceae</taxon>
        <taxon>Phaffia</taxon>
    </lineage>
</organism>
<name>A0A0F7SNM1_PHARH</name>
<sequence length="260" mass="28420">MSRLASLKGPSSPSPTPIRPPISPKSTGPSYDPTPFHRKIRLILIEFEKALRDWEQVVLADGIKAGKGCVDSRTELDNLGVKPNEPYPFNPTPSSLLIKLSSSKQDLDSVLTKLQKRLFKFAALSELAEDLLLEALKLKGVEFATITPLWVSWSLQDYVNSLPPLLTSLSLSLSTLRSLSLILQSSSASFETSKSALEAWQREGFWEGTSAEPHPSSIISSSKNSRQGLGRVEWEETMAVDVKAWELGFGNAGSKGPSNP</sequence>
<dbReference type="EMBL" id="LN483157">
    <property type="protein sequence ID" value="CED83632.1"/>
    <property type="molecule type" value="Genomic_DNA"/>
</dbReference>
<proteinExistence type="predicted"/>
<feature type="compositionally biased region" description="Pro residues" evidence="1">
    <location>
        <begin position="12"/>
        <end position="23"/>
    </location>
</feature>